<keyword evidence="4 6" id="KW-1133">Transmembrane helix</keyword>
<evidence type="ECO:0000256" key="5">
    <source>
        <dbReference type="ARBA" id="ARBA00023136"/>
    </source>
</evidence>
<evidence type="ECO:0000256" key="2">
    <source>
        <dbReference type="ARBA" id="ARBA00022448"/>
    </source>
</evidence>
<reference evidence="7 8" key="1">
    <citation type="journal article" date="2014" name="BMC Genomics">
        <title>Comparison of environmental and isolate Sulfobacillus genomes reveals diverse carbon, sulfur, nitrogen, and hydrogen metabolisms.</title>
        <authorList>
            <person name="Justice N.B."/>
            <person name="Norman A."/>
            <person name="Brown C.T."/>
            <person name="Singh A."/>
            <person name="Thomas B.C."/>
            <person name="Banfield J.F."/>
        </authorList>
    </citation>
    <scope>NUCLEOTIDE SEQUENCE [LARGE SCALE GENOMIC DNA]</scope>
    <source>
        <strain evidence="7">AMDSBA3</strain>
    </source>
</reference>
<name>A0A2T2WFR1_9FIRM</name>
<dbReference type="PANTHER" id="PTHR11101">
    <property type="entry name" value="PHOSPHATE TRANSPORTER"/>
    <property type="match status" value="1"/>
</dbReference>
<feature type="transmembrane region" description="Helical" evidence="6">
    <location>
        <begin position="28"/>
        <end position="45"/>
    </location>
</feature>
<feature type="transmembrane region" description="Helical" evidence="6">
    <location>
        <begin position="117"/>
        <end position="138"/>
    </location>
</feature>
<accession>A0A2T2WFR1</accession>
<keyword evidence="5 6" id="KW-0472">Membrane</keyword>
<comment type="caution">
    <text evidence="7">The sequence shown here is derived from an EMBL/GenBank/DDBJ whole genome shotgun (WGS) entry which is preliminary data.</text>
</comment>
<dbReference type="GO" id="GO:0035435">
    <property type="term" value="P:phosphate ion transmembrane transport"/>
    <property type="evidence" value="ECO:0007669"/>
    <property type="project" value="TreeGrafter"/>
</dbReference>
<organism evidence="7 8">
    <name type="scientific">Sulfobacillus acidophilus</name>
    <dbReference type="NCBI Taxonomy" id="53633"/>
    <lineage>
        <taxon>Bacteria</taxon>
        <taxon>Bacillati</taxon>
        <taxon>Bacillota</taxon>
        <taxon>Clostridia</taxon>
        <taxon>Eubacteriales</taxon>
        <taxon>Clostridiales Family XVII. Incertae Sedis</taxon>
        <taxon>Sulfobacillus</taxon>
    </lineage>
</organism>
<dbReference type="InterPro" id="IPR001204">
    <property type="entry name" value="Phos_transporter"/>
</dbReference>
<feature type="transmembrane region" description="Helical" evidence="6">
    <location>
        <begin position="291"/>
        <end position="314"/>
    </location>
</feature>
<dbReference type="EMBL" id="PXYV01000043">
    <property type="protein sequence ID" value="PSR21085.1"/>
    <property type="molecule type" value="Genomic_DNA"/>
</dbReference>
<dbReference type="Proteomes" id="UP000241848">
    <property type="component" value="Unassembled WGS sequence"/>
</dbReference>
<evidence type="ECO:0000256" key="4">
    <source>
        <dbReference type="ARBA" id="ARBA00022989"/>
    </source>
</evidence>
<feature type="transmembrane region" description="Helical" evidence="6">
    <location>
        <begin position="57"/>
        <end position="77"/>
    </location>
</feature>
<gene>
    <name evidence="7" type="ORF">C7B45_12225</name>
</gene>
<sequence>MAFTGISGVNDGGNLIGTYLSSSSVRPAITVGLLISSMLLGPVLFGTRVSHTIAVEIVNFQIAGHLSLAMALLAAVLTMGVTWYLRIPTSVTLALAGGMVGAVVAQGHVNWIEWTGILKVCIGLVGSVVVGFVVAFLISKLLWRVMRRFPRVGFSGGRAQVATIVFQGLAYGANDQEKAIGLTALFLMLVAHRTHYEVTWLAIVLPWLFWVSGFFAGGLRIAKTVSGHVFKLRDMAAVSTQLGAALTVAGAAMLGLPVSTTQTTDGSLFGTGSALNPYQVQWGTVGKFLRVWVLTLPMAIVMGIVVTLVARLIAVM</sequence>
<comment type="subcellular location">
    <subcellularLocation>
        <location evidence="1">Membrane</location>
        <topology evidence="1">Multi-pass membrane protein</topology>
    </subcellularLocation>
</comment>
<dbReference type="Pfam" id="PF01384">
    <property type="entry name" value="PHO4"/>
    <property type="match status" value="2"/>
</dbReference>
<protein>
    <submittedName>
        <fullName evidence="7">Phosphate transporter</fullName>
    </submittedName>
</protein>
<feature type="transmembrane region" description="Helical" evidence="6">
    <location>
        <begin position="234"/>
        <end position="256"/>
    </location>
</feature>
<evidence type="ECO:0000256" key="1">
    <source>
        <dbReference type="ARBA" id="ARBA00004141"/>
    </source>
</evidence>
<feature type="transmembrane region" description="Helical" evidence="6">
    <location>
        <begin position="198"/>
        <end position="222"/>
    </location>
</feature>
<dbReference type="PANTHER" id="PTHR11101:SF80">
    <property type="entry name" value="PHOSPHATE TRANSPORTER"/>
    <property type="match status" value="1"/>
</dbReference>
<dbReference type="GO" id="GO:0016020">
    <property type="term" value="C:membrane"/>
    <property type="evidence" value="ECO:0007669"/>
    <property type="project" value="UniProtKB-SubCell"/>
</dbReference>
<feature type="transmembrane region" description="Helical" evidence="6">
    <location>
        <begin position="83"/>
        <end position="105"/>
    </location>
</feature>
<keyword evidence="3 6" id="KW-0812">Transmembrane</keyword>
<dbReference type="GO" id="GO:0005315">
    <property type="term" value="F:phosphate transmembrane transporter activity"/>
    <property type="evidence" value="ECO:0007669"/>
    <property type="project" value="InterPro"/>
</dbReference>
<dbReference type="AlphaFoldDB" id="A0A2T2WFR1"/>
<evidence type="ECO:0000313" key="8">
    <source>
        <dbReference type="Proteomes" id="UP000241848"/>
    </source>
</evidence>
<evidence type="ECO:0000256" key="3">
    <source>
        <dbReference type="ARBA" id="ARBA00022692"/>
    </source>
</evidence>
<proteinExistence type="predicted"/>
<keyword evidence="2" id="KW-0813">Transport</keyword>
<evidence type="ECO:0000313" key="7">
    <source>
        <dbReference type="EMBL" id="PSR21085.1"/>
    </source>
</evidence>
<evidence type="ECO:0000256" key="6">
    <source>
        <dbReference type="SAM" id="Phobius"/>
    </source>
</evidence>